<proteinExistence type="predicted"/>
<protein>
    <submittedName>
        <fullName evidence="1">Uncharacterized protein</fullName>
    </submittedName>
</protein>
<sequence>MEQKIYIDSLSKNLNIINSTYLKKLYDILENHKIVFPKYLNDEILTKTTGIYPIPKSKYIDEYLFNKTKSKSVIYTYIFKINNINCSFKYYFKQKQSALLDKYIMVISYILSLFSVKNVINIHLIELEDKKFFNNKYTALHVNSGFTLYYNSKIDIFVYRKEESVKVLIHELLHSIHLSGTYKNNKKLVNYYNNLYNVNIKTINIDEIYIELWARLLNCFICSKYSENHNYNTFNKYVSIEKKISEIQSYKICNYINNNKNIDINKYTHIVEYYLAVNQLLYNINEFLKYRFSKKKIFYLKDIQSFINFIISHPDYKLHKIRKNSIFNNTFRMSVIEFNLPRR</sequence>
<name>A0A6C0CY95_9ZZZZ</name>
<accession>A0A6C0CY95</accession>
<dbReference type="EMBL" id="MN739509">
    <property type="protein sequence ID" value="QHT09291.1"/>
    <property type="molecule type" value="Genomic_DNA"/>
</dbReference>
<reference evidence="1" key="1">
    <citation type="journal article" date="2020" name="Nature">
        <title>Giant virus diversity and host interactions through global metagenomics.</title>
        <authorList>
            <person name="Schulz F."/>
            <person name="Roux S."/>
            <person name="Paez-Espino D."/>
            <person name="Jungbluth S."/>
            <person name="Walsh D.A."/>
            <person name="Denef V.J."/>
            <person name="McMahon K.D."/>
            <person name="Konstantinidis K.T."/>
            <person name="Eloe-Fadrosh E.A."/>
            <person name="Kyrpides N.C."/>
            <person name="Woyke T."/>
        </authorList>
    </citation>
    <scope>NUCLEOTIDE SEQUENCE</scope>
    <source>
        <strain evidence="1">GVMAG-M-3300023110-24</strain>
    </source>
</reference>
<dbReference type="AlphaFoldDB" id="A0A6C0CY95"/>
<organism evidence="1">
    <name type="scientific">viral metagenome</name>
    <dbReference type="NCBI Taxonomy" id="1070528"/>
    <lineage>
        <taxon>unclassified sequences</taxon>
        <taxon>metagenomes</taxon>
        <taxon>organismal metagenomes</taxon>
    </lineage>
</organism>
<evidence type="ECO:0000313" key="1">
    <source>
        <dbReference type="EMBL" id="QHT09291.1"/>
    </source>
</evidence>